<keyword evidence="1" id="KW-0540">Nuclease</keyword>
<keyword evidence="6" id="KW-1185">Reference proteome</keyword>
<dbReference type="EMBL" id="JBANRG010000001">
    <property type="protein sequence ID" value="KAK7472103.1"/>
    <property type="molecule type" value="Genomic_DNA"/>
</dbReference>
<feature type="compositionally biased region" description="Basic residues" evidence="4">
    <location>
        <begin position="26"/>
        <end position="36"/>
    </location>
</feature>
<dbReference type="PANTHER" id="PTHR12801:SF45">
    <property type="entry name" value="RNA EXONUCLEASE 4"/>
    <property type="match status" value="1"/>
</dbReference>
<accession>A0ABR1K3V1</accession>
<dbReference type="Proteomes" id="UP001498398">
    <property type="component" value="Unassembled WGS sequence"/>
</dbReference>
<dbReference type="SUPFAM" id="SSF53098">
    <property type="entry name" value="Ribonuclease H-like"/>
    <property type="match status" value="1"/>
</dbReference>
<dbReference type="PANTHER" id="PTHR12801">
    <property type="entry name" value="RNA EXONUCLEASE REXO1 / RECO3 FAMILY MEMBER-RELATED"/>
    <property type="match status" value="1"/>
</dbReference>
<proteinExistence type="predicted"/>
<comment type="caution">
    <text evidence="5">The sequence shown here is derived from an EMBL/GenBank/DDBJ whole genome shotgun (WGS) entry which is preliminary data.</text>
</comment>
<gene>
    <name evidence="5" type="primary">REX4_1</name>
    <name evidence="5" type="ORF">VKT23_000222</name>
</gene>
<dbReference type="InterPro" id="IPR036397">
    <property type="entry name" value="RNaseH_sf"/>
</dbReference>
<feature type="compositionally biased region" description="Polar residues" evidence="4">
    <location>
        <begin position="70"/>
        <end position="89"/>
    </location>
</feature>
<dbReference type="InterPro" id="IPR047021">
    <property type="entry name" value="REXO1/3/4-like"/>
</dbReference>
<evidence type="ECO:0000256" key="2">
    <source>
        <dbReference type="ARBA" id="ARBA00022801"/>
    </source>
</evidence>
<keyword evidence="3 5" id="KW-0269">Exonuclease</keyword>
<evidence type="ECO:0000313" key="6">
    <source>
        <dbReference type="Proteomes" id="UP001498398"/>
    </source>
</evidence>
<feature type="compositionally biased region" description="Polar residues" evidence="4">
    <location>
        <begin position="51"/>
        <end position="61"/>
    </location>
</feature>
<keyword evidence="2" id="KW-0378">Hydrolase</keyword>
<organism evidence="5 6">
    <name type="scientific">Marasmiellus scandens</name>
    <dbReference type="NCBI Taxonomy" id="2682957"/>
    <lineage>
        <taxon>Eukaryota</taxon>
        <taxon>Fungi</taxon>
        <taxon>Dikarya</taxon>
        <taxon>Basidiomycota</taxon>
        <taxon>Agaricomycotina</taxon>
        <taxon>Agaricomycetes</taxon>
        <taxon>Agaricomycetidae</taxon>
        <taxon>Agaricales</taxon>
        <taxon>Marasmiineae</taxon>
        <taxon>Omphalotaceae</taxon>
        <taxon>Marasmiellus</taxon>
    </lineage>
</organism>
<sequence length="198" mass="21378">MSSSKVVVNKAGTTFASSNWLALQKKIPKASSKKTGTKSEGPARKKRKITPVSTTGSLSFSEDQDFIRGSRSSNAVAGPSTQTSSNAPQSDKGKDWKNGESLSALRDMIAGKMQYTDAQKLPGKYLALDCEMVGVGINGSESSLARVSLVNFNGAVIMDEFVKQRERVVDYRTQWSGVRESDMIKGAPVFMLCIKKGL</sequence>
<evidence type="ECO:0000256" key="3">
    <source>
        <dbReference type="ARBA" id="ARBA00022839"/>
    </source>
</evidence>
<reference evidence="5 6" key="1">
    <citation type="submission" date="2024-01" db="EMBL/GenBank/DDBJ databases">
        <title>A draft genome for the cacao thread blight pathogen Marasmiellus scandens.</title>
        <authorList>
            <person name="Baruah I.K."/>
            <person name="Leung J."/>
            <person name="Bukari Y."/>
            <person name="Amoako-Attah I."/>
            <person name="Meinhardt L.W."/>
            <person name="Bailey B.A."/>
            <person name="Cohen S.P."/>
        </authorList>
    </citation>
    <scope>NUCLEOTIDE SEQUENCE [LARGE SCALE GENOMIC DNA]</scope>
    <source>
        <strain evidence="5 6">GH-19</strain>
    </source>
</reference>
<evidence type="ECO:0000313" key="5">
    <source>
        <dbReference type="EMBL" id="KAK7472103.1"/>
    </source>
</evidence>
<evidence type="ECO:0000256" key="1">
    <source>
        <dbReference type="ARBA" id="ARBA00022722"/>
    </source>
</evidence>
<dbReference type="Gene3D" id="3.30.420.10">
    <property type="entry name" value="Ribonuclease H-like superfamily/Ribonuclease H"/>
    <property type="match status" value="1"/>
</dbReference>
<evidence type="ECO:0000256" key="4">
    <source>
        <dbReference type="SAM" id="MobiDB-lite"/>
    </source>
</evidence>
<protein>
    <submittedName>
        <fullName evidence="5">3'-5' exonuclease</fullName>
    </submittedName>
</protein>
<name>A0ABR1K3V1_9AGAR</name>
<feature type="region of interest" description="Disordered" evidence="4">
    <location>
        <begin position="26"/>
        <end position="98"/>
    </location>
</feature>
<dbReference type="InterPro" id="IPR012337">
    <property type="entry name" value="RNaseH-like_sf"/>
</dbReference>
<dbReference type="GO" id="GO:0004527">
    <property type="term" value="F:exonuclease activity"/>
    <property type="evidence" value="ECO:0007669"/>
    <property type="project" value="UniProtKB-KW"/>
</dbReference>